<dbReference type="PANTHER" id="PTHR32309:SF31">
    <property type="entry name" value="CAPSULAR EXOPOLYSACCHARIDE FAMILY"/>
    <property type="match status" value="1"/>
</dbReference>
<dbReference type="PANTHER" id="PTHR32309">
    <property type="entry name" value="TYROSINE-PROTEIN KINASE"/>
    <property type="match status" value="1"/>
</dbReference>
<comment type="caution">
    <text evidence="2">The sequence shown here is derived from an EMBL/GenBank/DDBJ whole genome shotgun (WGS) entry which is preliminary data.</text>
</comment>
<dbReference type="InterPro" id="IPR050445">
    <property type="entry name" value="Bact_polysacc_biosynth/exp"/>
</dbReference>
<proteinExistence type="predicted"/>
<reference evidence="2" key="1">
    <citation type="submission" date="2016-10" db="EMBL/GenBank/DDBJ databases">
        <title>Sequence of Gallionella enrichment culture.</title>
        <authorList>
            <person name="Poehlein A."/>
            <person name="Muehling M."/>
            <person name="Daniel R."/>
        </authorList>
    </citation>
    <scope>NUCLEOTIDE SEQUENCE</scope>
</reference>
<keyword evidence="1" id="KW-1133">Transmembrane helix</keyword>
<evidence type="ECO:0000256" key="1">
    <source>
        <dbReference type="SAM" id="Phobius"/>
    </source>
</evidence>
<organism evidence="2">
    <name type="scientific">mine drainage metagenome</name>
    <dbReference type="NCBI Taxonomy" id="410659"/>
    <lineage>
        <taxon>unclassified sequences</taxon>
        <taxon>metagenomes</taxon>
        <taxon>ecological metagenomes</taxon>
    </lineage>
</organism>
<protein>
    <recommendedName>
        <fullName evidence="3">Polysaccharide chain length determinant N-terminal domain-containing protein</fullName>
    </recommendedName>
</protein>
<dbReference type="AlphaFoldDB" id="A0A1J5R7H8"/>
<feature type="transmembrane region" description="Helical" evidence="1">
    <location>
        <begin position="247"/>
        <end position="266"/>
    </location>
</feature>
<keyword evidence="1" id="KW-0812">Transmembrane</keyword>
<name>A0A1J5R7H8_9ZZZZ</name>
<keyword evidence="1" id="KW-0472">Membrane</keyword>
<evidence type="ECO:0000313" key="2">
    <source>
        <dbReference type="EMBL" id="OIQ88007.1"/>
    </source>
</evidence>
<sequence length="271" mass="30089">MSIDWKLLWRSRWLILISFALAAVISAISFAVVPRQWAAVTFIRVGSIGISGSSEGRFTQIPIEPIEATTDRMLTPSFIERAAKDAGFPNDAIKLFPKVYGGYEHVDVTPLSQTNLISLRLKANSREKAKKLAQAFVDEICSQHMKIISQVLTIQTSEINALQRDLAALRTVSTHLRIQAESIGHSDKINNIAAVPNGYLDVIRDSVVLQSRIAKAQRVLSFPRMERTQEIGGVSVLPRPVFPRPSVFVGLWILLGLAMSAALVIWRRFTS</sequence>
<gene>
    <name evidence="2" type="ORF">GALL_300990</name>
</gene>
<evidence type="ECO:0008006" key="3">
    <source>
        <dbReference type="Google" id="ProtNLM"/>
    </source>
</evidence>
<dbReference type="EMBL" id="MLJW01000392">
    <property type="protein sequence ID" value="OIQ88007.1"/>
    <property type="molecule type" value="Genomic_DNA"/>
</dbReference>
<accession>A0A1J5R7H8</accession>